<dbReference type="EMBL" id="SRRM01000016">
    <property type="protein sequence ID" value="TKY86715.1"/>
    <property type="molecule type" value="Genomic_DNA"/>
</dbReference>
<dbReference type="InterPro" id="IPR019328">
    <property type="entry name" value="PIGH-H_dom"/>
</dbReference>
<dbReference type="PANTHER" id="PTHR43056:SF5">
    <property type="entry name" value="PEPTIDASE S9 PROLYL OLIGOPEPTIDASE CATALYTIC DOMAIN-CONTAINING PROTEIN"/>
    <property type="match status" value="1"/>
</dbReference>
<dbReference type="RefSeq" id="XP_029738700.1">
    <property type="nucleotide sequence ID" value="XM_029884950.1"/>
</dbReference>
<evidence type="ECO:0000313" key="4">
    <source>
        <dbReference type="Proteomes" id="UP000306050"/>
    </source>
</evidence>
<evidence type="ECO:0000313" key="3">
    <source>
        <dbReference type="EMBL" id="TKY86715.1"/>
    </source>
</evidence>
<protein>
    <recommendedName>
        <fullName evidence="5">Dipeptidyl-peptidase V</fullName>
    </recommendedName>
</protein>
<gene>
    <name evidence="3" type="ORF">EX895_004355</name>
</gene>
<evidence type="ECO:0000259" key="1">
    <source>
        <dbReference type="Pfam" id="PF00326"/>
    </source>
</evidence>
<dbReference type="Pfam" id="PF10181">
    <property type="entry name" value="PIG-H"/>
    <property type="match status" value="1"/>
</dbReference>
<dbReference type="AlphaFoldDB" id="A0A4U7KQE6"/>
<sequence length="953" mass="103640">MPSSKKTKTVAPYGFWDSPISTDLMVQKSTGLIEVLIPANSETGQEVAWVELRMSEAGRYALMHSSDLSSEKATEITAGKYSSRSGVHEYGGGAAASLADGSFIFTDYNPKSFDVLRAQKDEEPQVVTPENAAMRYADFGPHPSDANLCLAVQEDHTEDKPSTVVNSIVLLDLSSKPAKVHKLLQGRKADEKTDVNGPQQRDFYTFARFSPNGKYVCWVSWNHPSMPWWDTQLWVAKIDSSDPAAIKLTSPTRIKVPSLEAGKQQVLQQPVWAIPANPKDDTAKLFFACDASGYLNLYSATVSCDSQGDGISLSSPAPILPEHVEHDFVGPAWVFNNSDYIPLSPDLLIVSYSLGAKRVLGLINLRRPRLIPLKSPYVSVSQFRRLSSTTFALLATRSDEPGSLIRIDLRGLAANNYTLQDSNITVIKRSSTLISDGVIDKAYLSEAREIEFPTTLPNGEHAVAHASIFEPKNREFVGPKGKAPPCMFTIHGGPSSSAQVGFNLQTQFWTSRGFMVCAVDYGGSTGYGREYLERLTGQWGVTDVIDCVAAAKFLGSKASLDPRPFGELTPAEQLKIRNDIQAATEVEADSVVQEETLSGGGIKVAIHNSTPAWGWSDVLLAGASLGAAVFGVRFANTVMTNYAHCIPPLVRPTTSSAKHAVKLGVAALSLLPYLGAKVGRVVSESVSVLPGLGVQLATTRGLTLFGQSVFERSSSRLVPEDRVVDVYVGEGYRFFSVVDYLALATSSAAGGGKIERVFPNLLPRLGTVQRVYRAVAPYIARNHDEKARQQPNRSSLADPSGMLISGGSAGGFTVLACLCFHPHVFHGGASRYGVSSLKLLAEESHKFESQYPLKLIGGTPASHPELYHDRSPIYAASHIRAPILLLQGSADKVVPKSQADEFVKELKRGGGVEGRDWRYKVYEGEGHGFTRSENVKDALEEELRWWQTRCLVR</sequence>
<feature type="domain" description="Peptidase S9 prolyl oligopeptidase catalytic" evidence="1">
    <location>
        <begin position="795"/>
        <end position="948"/>
    </location>
</feature>
<reference evidence="3 4" key="1">
    <citation type="submission" date="2019-05" db="EMBL/GenBank/DDBJ databases">
        <title>Sporisorium graminicola CBS 10092 draft sequencing and annotation.</title>
        <authorList>
            <person name="Solano-Gonzalez S."/>
            <person name="Caddick M.X."/>
            <person name="Darby A."/>
        </authorList>
    </citation>
    <scope>NUCLEOTIDE SEQUENCE [LARGE SCALE GENOMIC DNA]</scope>
    <source>
        <strain evidence="3 4">CBS 10092</strain>
    </source>
</reference>
<dbReference type="OrthoDB" id="43744at2759"/>
<dbReference type="SUPFAM" id="SSF53474">
    <property type="entry name" value="alpha/beta-Hydrolases"/>
    <property type="match status" value="2"/>
</dbReference>
<dbReference type="KEGG" id="sgra:EX895_004355"/>
<comment type="caution">
    <text evidence="3">The sequence shown here is derived from an EMBL/GenBank/DDBJ whole genome shotgun (WGS) entry which is preliminary data.</text>
</comment>
<dbReference type="PANTHER" id="PTHR43056">
    <property type="entry name" value="PEPTIDASE S9 PROLYL OLIGOPEPTIDASE"/>
    <property type="match status" value="1"/>
</dbReference>
<dbReference type="Pfam" id="PF00326">
    <property type="entry name" value="Peptidase_S9"/>
    <property type="match status" value="2"/>
</dbReference>
<dbReference type="GeneID" id="40727250"/>
<evidence type="ECO:0000259" key="2">
    <source>
        <dbReference type="Pfam" id="PF10181"/>
    </source>
</evidence>
<dbReference type="SUPFAM" id="SSF69322">
    <property type="entry name" value="Tricorn protease domain 2"/>
    <property type="match status" value="1"/>
</dbReference>
<feature type="domain" description="Peptidase S9 prolyl oligopeptidase catalytic" evidence="1">
    <location>
        <begin position="502"/>
        <end position="562"/>
    </location>
</feature>
<evidence type="ECO:0008006" key="5">
    <source>
        <dbReference type="Google" id="ProtNLM"/>
    </source>
</evidence>
<dbReference type="InterPro" id="IPR001375">
    <property type="entry name" value="Peptidase_S9_cat"/>
</dbReference>
<organism evidence="3 4">
    <name type="scientific">Sporisorium graminicola</name>
    <dbReference type="NCBI Taxonomy" id="280036"/>
    <lineage>
        <taxon>Eukaryota</taxon>
        <taxon>Fungi</taxon>
        <taxon>Dikarya</taxon>
        <taxon>Basidiomycota</taxon>
        <taxon>Ustilaginomycotina</taxon>
        <taxon>Ustilaginomycetes</taxon>
        <taxon>Ustilaginales</taxon>
        <taxon>Ustilaginaceae</taxon>
        <taxon>Sporisorium</taxon>
    </lineage>
</organism>
<proteinExistence type="predicted"/>
<dbReference type="Proteomes" id="UP000306050">
    <property type="component" value="Chromosome SGRAM_3"/>
</dbReference>
<accession>A0A4U7KQE6</accession>
<dbReference type="GO" id="GO:0006508">
    <property type="term" value="P:proteolysis"/>
    <property type="evidence" value="ECO:0007669"/>
    <property type="project" value="InterPro"/>
</dbReference>
<keyword evidence="4" id="KW-1185">Reference proteome</keyword>
<dbReference type="Gene3D" id="3.40.50.1820">
    <property type="entry name" value="alpha/beta hydrolase"/>
    <property type="match status" value="2"/>
</dbReference>
<name>A0A4U7KQE6_9BASI</name>
<dbReference type="GO" id="GO:0008236">
    <property type="term" value="F:serine-type peptidase activity"/>
    <property type="evidence" value="ECO:0007669"/>
    <property type="project" value="InterPro"/>
</dbReference>
<feature type="domain" description="Phosphatidylinositol N-acetylglucosaminyltransferase subunit H conserved" evidence="2">
    <location>
        <begin position="685"/>
        <end position="759"/>
    </location>
</feature>
<dbReference type="InterPro" id="IPR029058">
    <property type="entry name" value="AB_hydrolase_fold"/>
</dbReference>
<dbReference type="InterPro" id="IPR050585">
    <property type="entry name" value="Xaa-Pro_dipeptidyl-ppase/CocE"/>
</dbReference>